<comment type="caution">
    <text evidence="9">The sequence shown here is derived from an EMBL/GenBank/DDBJ whole genome shotgun (WGS) entry which is preliminary data.</text>
</comment>
<dbReference type="GO" id="GO:0008033">
    <property type="term" value="P:tRNA processing"/>
    <property type="evidence" value="ECO:0007669"/>
    <property type="project" value="UniProtKB-KW"/>
</dbReference>
<keyword evidence="4" id="KW-0547">Nucleotide-binding</keyword>
<feature type="region of interest" description="Disordered" evidence="7">
    <location>
        <begin position="332"/>
        <end position="351"/>
    </location>
</feature>
<evidence type="ECO:0000313" key="9">
    <source>
        <dbReference type="EMBL" id="KAG5456110.1"/>
    </source>
</evidence>
<evidence type="ECO:0000256" key="5">
    <source>
        <dbReference type="ARBA" id="ARBA00022840"/>
    </source>
</evidence>
<dbReference type="InterPro" id="IPR012795">
    <property type="entry name" value="tRNA_Ile_lys_synt_N"/>
</dbReference>
<evidence type="ECO:0000256" key="1">
    <source>
        <dbReference type="ARBA" id="ARBA00013267"/>
    </source>
</evidence>
<dbReference type="PANTHER" id="PTHR43033">
    <property type="entry name" value="TRNA(ILE)-LYSIDINE SYNTHASE-RELATED"/>
    <property type="match status" value="1"/>
</dbReference>
<dbReference type="InterPro" id="IPR011063">
    <property type="entry name" value="TilS/TtcA_N"/>
</dbReference>
<dbReference type="GO" id="GO:0032267">
    <property type="term" value="F:tRNA(Ile)-lysidine synthase activity"/>
    <property type="evidence" value="ECO:0007669"/>
    <property type="project" value="UniProtKB-EC"/>
</dbReference>
<dbReference type="EC" id="6.3.4.19" evidence="1"/>
<evidence type="ECO:0000256" key="4">
    <source>
        <dbReference type="ARBA" id="ARBA00022741"/>
    </source>
</evidence>
<proteinExistence type="predicted"/>
<dbReference type="OrthoDB" id="434144at2759"/>
<dbReference type="Proteomes" id="UP000673691">
    <property type="component" value="Unassembled WGS sequence"/>
</dbReference>
<dbReference type="GO" id="GO:0005524">
    <property type="term" value="F:ATP binding"/>
    <property type="evidence" value="ECO:0007669"/>
    <property type="project" value="UniProtKB-KW"/>
</dbReference>
<feature type="domain" description="tRNA(Ile)-lysidine/2-thiocytidine synthase N-terminal" evidence="8">
    <location>
        <begin position="100"/>
        <end position="214"/>
    </location>
</feature>
<comment type="catalytic activity">
    <reaction evidence="6">
        <text>cytidine(34) in tRNA(Ile2) + L-lysine + ATP = lysidine(34) in tRNA(Ile2) + AMP + diphosphate + H(+)</text>
        <dbReference type="Rhea" id="RHEA:43744"/>
        <dbReference type="Rhea" id="RHEA-COMP:10625"/>
        <dbReference type="Rhea" id="RHEA-COMP:10670"/>
        <dbReference type="ChEBI" id="CHEBI:15378"/>
        <dbReference type="ChEBI" id="CHEBI:30616"/>
        <dbReference type="ChEBI" id="CHEBI:32551"/>
        <dbReference type="ChEBI" id="CHEBI:33019"/>
        <dbReference type="ChEBI" id="CHEBI:82748"/>
        <dbReference type="ChEBI" id="CHEBI:83665"/>
        <dbReference type="ChEBI" id="CHEBI:456215"/>
        <dbReference type="EC" id="6.3.4.19"/>
    </reaction>
</comment>
<dbReference type="AlphaFoldDB" id="A0A8H8DF29"/>
<evidence type="ECO:0000256" key="6">
    <source>
        <dbReference type="ARBA" id="ARBA00048539"/>
    </source>
</evidence>
<evidence type="ECO:0000256" key="7">
    <source>
        <dbReference type="SAM" id="MobiDB-lite"/>
    </source>
</evidence>
<keyword evidence="2" id="KW-0436">Ligase</keyword>
<organism evidence="9 10">
    <name type="scientific">Olpidium bornovanus</name>
    <dbReference type="NCBI Taxonomy" id="278681"/>
    <lineage>
        <taxon>Eukaryota</taxon>
        <taxon>Fungi</taxon>
        <taxon>Fungi incertae sedis</taxon>
        <taxon>Olpidiomycota</taxon>
        <taxon>Olpidiomycotina</taxon>
        <taxon>Olpidiomycetes</taxon>
        <taxon>Olpidiales</taxon>
        <taxon>Olpidiaceae</taxon>
        <taxon>Olpidium</taxon>
    </lineage>
</organism>
<dbReference type="Pfam" id="PF01171">
    <property type="entry name" value="ATP_bind_3"/>
    <property type="match status" value="1"/>
</dbReference>
<dbReference type="Gene3D" id="3.40.50.620">
    <property type="entry name" value="HUPs"/>
    <property type="match status" value="1"/>
</dbReference>
<gene>
    <name evidence="9" type="ORF">BJ554DRAFT_4244</name>
</gene>
<sequence length="351" mass="39379">MASVLRVQTRRRRLRAFSSASVLFSRDCGYGETERCAWSTARESGVGQFLLKWDACSGSVGIRDHRIMKVAWDTRDDSCGDAEREMRDGPSEALRIRPAQIEILGRRKRYALLAQACKASNIKYLVTAHHADDQAETVLYRFARGSLAIQGLAGMHPMAGVPVRVPGSVGLRVVRPLLEYNKSRLIETCRAANIPWFEDTTNADLRHARNNIRSFFSEIKQRKLDLTGEGDHDDRSLAPLSSASWVALANRMADHQRKLKERGWSRFALVGPLWNSIIGFADRSTAALFSVGRSAERYPVLNDERFLLIHRAGAHIVRQRVALVLRSRARETGPGGHRQVGFAGGEHRLNR</sequence>
<keyword evidence="5" id="KW-0067">ATP-binding</keyword>
<evidence type="ECO:0000256" key="2">
    <source>
        <dbReference type="ARBA" id="ARBA00022598"/>
    </source>
</evidence>
<dbReference type="NCBIfam" id="TIGR02432">
    <property type="entry name" value="lysidine_TilS_N"/>
    <property type="match status" value="1"/>
</dbReference>
<dbReference type="CDD" id="cd01992">
    <property type="entry name" value="TilS_N"/>
    <property type="match status" value="1"/>
</dbReference>
<dbReference type="PANTHER" id="PTHR43033:SF1">
    <property type="entry name" value="TRNA(ILE)-LYSIDINE SYNTHASE-RELATED"/>
    <property type="match status" value="1"/>
</dbReference>
<keyword evidence="10" id="KW-1185">Reference proteome</keyword>
<dbReference type="InterPro" id="IPR014729">
    <property type="entry name" value="Rossmann-like_a/b/a_fold"/>
</dbReference>
<evidence type="ECO:0000259" key="8">
    <source>
        <dbReference type="Pfam" id="PF01171"/>
    </source>
</evidence>
<evidence type="ECO:0000256" key="3">
    <source>
        <dbReference type="ARBA" id="ARBA00022694"/>
    </source>
</evidence>
<accession>A0A8H8DF29</accession>
<evidence type="ECO:0000313" key="10">
    <source>
        <dbReference type="Proteomes" id="UP000673691"/>
    </source>
</evidence>
<keyword evidence="3" id="KW-0819">tRNA processing</keyword>
<dbReference type="EMBL" id="JAEFCI010012271">
    <property type="protein sequence ID" value="KAG5456110.1"/>
    <property type="molecule type" value="Genomic_DNA"/>
</dbReference>
<feature type="compositionally biased region" description="Gly residues" evidence="7">
    <location>
        <begin position="333"/>
        <end position="344"/>
    </location>
</feature>
<protein>
    <recommendedName>
        <fullName evidence="1">tRNA(Ile)-lysidine synthetase</fullName>
        <ecNumber evidence="1">6.3.4.19</ecNumber>
    </recommendedName>
</protein>
<reference evidence="9 10" key="1">
    <citation type="journal article" name="Sci. Rep.">
        <title>Genome-scale phylogenetic analyses confirm Olpidium as the closest living zoosporic fungus to the non-flagellated, terrestrial fungi.</title>
        <authorList>
            <person name="Chang Y."/>
            <person name="Rochon D."/>
            <person name="Sekimoto S."/>
            <person name="Wang Y."/>
            <person name="Chovatia M."/>
            <person name="Sandor L."/>
            <person name="Salamov A."/>
            <person name="Grigoriev I.V."/>
            <person name="Stajich J.E."/>
            <person name="Spatafora J.W."/>
        </authorList>
    </citation>
    <scope>NUCLEOTIDE SEQUENCE [LARGE SCALE GENOMIC DNA]</scope>
    <source>
        <strain evidence="9">S191</strain>
    </source>
</reference>
<name>A0A8H8DF29_9FUNG</name>
<dbReference type="InterPro" id="IPR012094">
    <property type="entry name" value="tRNA_Ile_lys_synt"/>
</dbReference>
<dbReference type="SUPFAM" id="SSF52402">
    <property type="entry name" value="Adenine nucleotide alpha hydrolases-like"/>
    <property type="match status" value="1"/>
</dbReference>